<protein>
    <submittedName>
        <fullName evidence="5">Cholesterol oxidase substrate-binding domain-containing protein</fullName>
    </submittedName>
</protein>
<dbReference type="Proteomes" id="UP001220022">
    <property type="component" value="Unassembled WGS sequence"/>
</dbReference>
<keyword evidence="1" id="KW-0285">Flavoprotein</keyword>
<dbReference type="SUPFAM" id="SSF56176">
    <property type="entry name" value="FAD-binding/transporter-associated domain-like"/>
    <property type="match status" value="1"/>
</dbReference>
<evidence type="ECO:0000259" key="4">
    <source>
        <dbReference type="PROSITE" id="PS51387"/>
    </source>
</evidence>
<dbReference type="InterPro" id="IPR016171">
    <property type="entry name" value="Vanillyl_alc_oxidase_C-sub2"/>
</dbReference>
<dbReference type="InterPro" id="IPR010031">
    <property type="entry name" value="FAD_lactone_oxidase-like"/>
</dbReference>
<reference evidence="5 6" key="1">
    <citation type="submission" date="2023-03" db="EMBL/GenBank/DDBJ databases">
        <title>Draft genome sequence of type strain Streptomyces ferralitis JCM 14344.</title>
        <authorList>
            <person name="Klaysubun C."/>
            <person name="Duangmal K."/>
        </authorList>
    </citation>
    <scope>NUCLEOTIDE SEQUENCE [LARGE SCALE GENOMIC DNA]</scope>
    <source>
        <strain evidence="5 6">JCM 14344</strain>
    </source>
</reference>
<dbReference type="PROSITE" id="PS51387">
    <property type="entry name" value="FAD_PCMH"/>
    <property type="match status" value="1"/>
</dbReference>
<comment type="caution">
    <text evidence="5">The sequence shown here is derived from an EMBL/GenBank/DDBJ whole genome shotgun (WGS) entry which is preliminary data.</text>
</comment>
<dbReference type="InterPro" id="IPR016170">
    <property type="entry name" value="Cytok_DH_C_sf"/>
</dbReference>
<organism evidence="5 6">
    <name type="scientific">Streptantibioticus ferralitis</name>
    <dbReference type="NCBI Taxonomy" id="236510"/>
    <lineage>
        <taxon>Bacteria</taxon>
        <taxon>Bacillati</taxon>
        <taxon>Actinomycetota</taxon>
        <taxon>Actinomycetes</taxon>
        <taxon>Kitasatosporales</taxon>
        <taxon>Streptomycetaceae</taxon>
        <taxon>Streptantibioticus</taxon>
    </lineage>
</organism>
<dbReference type="Gene3D" id="3.40.462.10">
    <property type="entry name" value="FAD-linked oxidases, C-terminal domain"/>
    <property type="match status" value="1"/>
</dbReference>
<dbReference type="PANTHER" id="PTHR43762">
    <property type="entry name" value="L-GULONOLACTONE OXIDASE"/>
    <property type="match status" value="1"/>
</dbReference>
<dbReference type="InterPro" id="IPR036318">
    <property type="entry name" value="FAD-bd_PCMH-like_sf"/>
</dbReference>
<dbReference type="InterPro" id="IPR016167">
    <property type="entry name" value="FAD-bd_PCMH_sub1"/>
</dbReference>
<dbReference type="EMBL" id="JARHTQ010000002">
    <property type="protein sequence ID" value="MDF2255078.1"/>
    <property type="molecule type" value="Genomic_DNA"/>
</dbReference>
<keyword evidence="3" id="KW-0560">Oxidoreductase</keyword>
<evidence type="ECO:0000256" key="3">
    <source>
        <dbReference type="ARBA" id="ARBA00023002"/>
    </source>
</evidence>
<evidence type="ECO:0000256" key="1">
    <source>
        <dbReference type="ARBA" id="ARBA00022630"/>
    </source>
</evidence>
<gene>
    <name evidence="5" type="ORF">P2L57_04830</name>
</gene>
<dbReference type="Pfam" id="PF09129">
    <property type="entry name" value="Chol_subst-bind"/>
    <property type="match status" value="1"/>
</dbReference>
<dbReference type="Gene3D" id="3.30.465.10">
    <property type="match status" value="1"/>
</dbReference>
<dbReference type="InterPro" id="IPR016164">
    <property type="entry name" value="FAD-linked_Oxase-like_C"/>
</dbReference>
<accession>A0ABT5YUE1</accession>
<dbReference type="InterPro" id="IPR016169">
    <property type="entry name" value="FAD-bd_PCMH_sub2"/>
</dbReference>
<evidence type="ECO:0000313" key="5">
    <source>
        <dbReference type="EMBL" id="MDF2255078.1"/>
    </source>
</evidence>
<dbReference type="Pfam" id="PF01565">
    <property type="entry name" value="FAD_binding_4"/>
    <property type="match status" value="1"/>
</dbReference>
<dbReference type="InterPro" id="IPR006094">
    <property type="entry name" value="Oxid_FAD_bind_N"/>
</dbReference>
<dbReference type="InterPro" id="IPR016166">
    <property type="entry name" value="FAD-bd_PCMH"/>
</dbReference>
<dbReference type="RefSeq" id="WP_275808731.1">
    <property type="nucleotide sequence ID" value="NZ_BAAANM010000012.1"/>
</dbReference>
<keyword evidence="2" id="KW-0274">FAD</keyword>
<sequence>MDPVRDSVPVNPDPPAGPSRRALLGAAAGAAVVTATGWTPLFRLTADAATISPPPEFPPGITLTQQAFSNWSEQIALDQVWTAVPGTADDVVALANWALAHGYQLRALGQGHNWAPFLASDGQDVSHTMLVDTKPRLTAITVHPGNPGSITAQAGATLDAVHAALESAGLGFAAIPAPGDLTVGGALAIGAHGTGLPVSGEQPPAGSAFGTLSNLVLFLTAVVWDPASARYLLRTFQRDDPDIGAFLVHLGRAFVTEVTLQVPVNSRMRCQNWFDIQVSDLFGAPGSSSSNLDQYLSATGRVEAIWFPFTTIPWLKVWSVAPDKPWFCTQLDAPYPYTFANQVSQAVSDQIKRILQGDGGLTPTFTNGEMATAGSAMIALGIWDVWGWSKNVMLYVQPTTLRIFEGGWAVLCARADVQRVVHDFYVTYQAQVTAAQNAGQYPVNCPVELRITGVDTPAAVGGGAEALLSPARARPDHPEWDTVVWLDFATYPGTPNSAAFFAQLDQWILGHYTGWSMVRPEWSKGWAHTASGGPWTNSTVIGTTWPDAFRTGLPAGAQWSDAVATLHRYDPAAVFSSPFLKQLLGA</sequence>
<dbReference type="Gene3D" id="1.10.45.10">
    <property type="entry name" value="Vanillyl-alcohol Oxidase, Chain A, domain 4"/>
    <property type="match status" value="1"/>
</dbReference>
<dbReference type="PROSITE" id="PS51318">
    <property type="entry name" value="TAT"/>
    <property type="match status" value="1"/>
</dbReference>
<evidence type="ECO:0000256" key="2">
    <source>
        <dbReference type="ARBA" id="ARBA00022827"/>
    </source>
</evidence>
<dbReference type="PANTHER" id="PTHR43762:SF1">
    <property type="entry name" value="D-ARABINONO-1,4-LACTONE OXIDASE"/>
    <property type="match status" value="1"/>
</dbReference>
<proteinExistence type="predicted"/>
<keyword evidence="6" id="KW-1185">Reference proteome</keyword>
<evidence type="ECO:0000313" key="6">
    <source>
        <dbReference type="Proteomes" id="UP001220022"/>
    </source>
</evidence>
<dbReference type="InterPro" id="IPR015213">
    <property type="entry name" value="Cholesterol_OX_subst-bd"/>
</dbReference>
<dbReference type="Gene3D" id="3.30.43.10">
    <property type="entry name" value="Uridine Diphospho-n-acetylenolpyruvylglucosamine Reductase, domain 2"/>
    <property type="match status" value="1"/>
</dbReference>
<name>A0ABT5YUE1_9ACTN</name>
<dbReference type="InterPro" id="IPR006311">
    <property type="entry name" value="TAT_signal"/>
</dbReference>
<dbReference type="SUPFAM" id="SSF55103">
    <property type="entry name" value="FAD-linked oxidases, C-terminal domain"/>
    <property type="match status" value="1"/>
</dbReference>
<feature type="domain" description="FAD-binding PCMH-type" evidence="4">
    <location>
        <begin position="74"/>
        <end position="265"/>
    </location>
</feature>